<evidence type="ECO:0000313" key="3">
    <source>
        <dbReference type="Proteomes" id="UP001363010"/>
    </source>
</evidence>
<name>A0ABU8W1N3_9BURK</name>
<dbReference type="EMBL" id="JBBKZV010000010">
    <property type="protein sequence ID" value="MEJ8823951.1"/>
    <property type="molecule type" value="Genomic_DNA"/>
</dbReference>
<keyword evidence="1" id="KW-0812">Transmembrane</keyword>
<proteinExistence type="predicted"/>
<gene>
    <name evidence="2" type="ORF">WKW80_18290</name>
</gene>
<feature type="transmembrane region" description="Helical" evidence="1">
    <location>
        <begin position="44"/>
        <end position="61"/>
    </location>
</feature>
<dbReference type="Proteomes" id="UP001363010">
    <property type="component" value="Unassembled WGS sequence"/>
</dbReference>
<sequence length="144" mass="14929">MNDNDRALCATTASLLQAAGGIASLGLAMSGIALGVLALTARSLSLTSCMGFGAVAIIGVFERYLALRLRLDVGLFEGLARGSIASLPALDTALSRIGMRQSPDAARSLADRVLGTRQLVQRHGITVACQAAMFLLGLLTQDLQ</sequence>
<accession>A0ABU8W1N3</accession>
<evidence type="ECO:0000256" key="1">
    <source>
        <dbReference type="SAM" id="Phobius"/>
    </source>
</evidence>
<comment type="caution">
    <text evidence="2">The sequence shown here is derived from an EMBL/GenBank/DDBJ whole genome shotgun (WGS) entry which is preliminary data.</text>
</comment>
<organism evidence="2 3">
    <name type="scientific">Variovorax humicola</name>
    <dbReference type="NCBI Taxonomy" id="1769758"/>
    <lineage>
        <taxon>Bacteria</taxon>
        <taxon>Pseudomonadati</taxon>
        <taxon>Pseudomonadota</taxon>
        <taxon>Betaproteobacteria</taxon>
        <taxon>Burkholderiales</taxon>
        <taxon>Comamonadaceae</taxon>
        <taxon>Variovorax</taxon>
    </lineage>
</organism>
<evidence type="ECO:0000313" key="2">
    <source>
        <dbReference type="EMBL" id="MEJ8823951.1"/>
    </source>
</evidence>
<reference evidence="2 3" key="1">
    <citation type="submission" date="2024-03" db="EMBL/GenBank/DDBJ databases">
        <title>Novel species of the genus Variovorax.</title>
        <authorList>
            <person name="Liu Q."/>
            <person name="Xin Y.-H."/>
        </authorList>
    </citation>
    <scope>NUCLEOTIDE SEQUENCE [LARGE SCALE GENOMIC DNA]</scope>
    <source>
        <strain evidence="2 3">KACC 18501</strain>
    </source>
</reference>
<keyword evidence="3" id="KW-1185">Reference proteome</keyword>
<dbReference type="RefSeq" id="WP_340364979.1">
    <property type="nucleotide sequence ID" value="NZ_JBBKZV010000010.1"/>
</dbReference>
<keyword evidence="1" id="KW-1133">Transmembrane helix</keyword>
<keyword evidence="1" id="KW-0472">Membrane</keyword>
<protein>
    <submittedName>
        <fullName evidence="2">Uncharacterized protein</fullName>
    </submittedName>
</protein>